<dbReference type="Proteomes" id="UP000186666">
    <property type="component" value="Unassembled WGS sequence"/>
</dbReference>
<name>A0ABY1K8Z2_9BACL</name>
<evidence type="ECO:0000259" key="1">
    <source>
        <dbReference type="Pfam" id="PF01909"/>
    </source>
</evidence>
<comment type="caution">
    <text evidence="2">The sequence shown here is derived from an EMBL/GenBank/DDBJ whole genome shotgun (WGS) entry which is preliminary data.</text>
</comment>
<proteinExistence type="predicted"/>
<sequence>MWEHHAKTIQNLVSELHEDKRYLALIIGGSIAKGREREDSDVDIILVVTDEEFQRRELIKDFHYCRNDVCTYPNGYIDGTVVNLRFLYEVAERGNEPTRAAYVGAFVAYSHVPDLEKLIQKIPIYLEHEQKEKIESFYAHLEASRWFVPEAEKRNDKYLLGWAINELILYGGRMILAHNKILYPYHKWFLTELQNAKNKPDNFLDLINNLLNEPNHKNSEKFCNAILEYTEWDKPTEGWVSRFREESEWHWLKGHAPLKDR</sequence>
<dbReference type="Pfam" id="PF01909">
    <property type="entry name" value="NTP_transf_2"/>
    <property type="match status" value="1"/>
</dbReference>
<dbReference type="InterPro" id="IPR002934">
    <property type="entry name" value="Polymerase_NTP_transf_dom"/>
</dbReference>
<dbReference type="SUPFAM" id="SSF81301">
    <property type="entry name" value="Nucleotidyltransferase"/>
    <property type="match status" value="1"/>
</dbReference>
<dbReference type="EMBL" id="FTNK01000014">
    <property type="protein sequence ID" value="SIR43811.1"/>
    <property type="molecule type" value="Genomic_DNA"/>
</dbReference>
<dbReference type="Gene3D" id="3.30.460.10">
    <property type="entry name" value="Beta Polymerase, domain 2"/>
    <property type="match status" value="1"/>
</dbReference>
<keyword evidence="3" id="KW-1185">Reference proteome</keyword>
<protein>
    <submittedName>
        <fullName evidence="2">Nucleotidyltransferase domain-containing protein</fullName>
    </submittedName>
</protein>
<reference evidence="2 3" key="1">
    <citation type="submission" date="2017-01" db="EMBL/GenBank/DDBJ databases">
        <authorList>
            <person name="Varghese N."/>
            <person name="Submissions S."/>
        </authorList>
    </citation>
    <scope>NUCLEOTIDE SEQUENCE [LARGE SCALE GENOMIC DNA]</scope>
    <source>
        <strain evidence="2 3">ATCC 23464</strain>
    </source>
</reference>
<dbReference type="CDD" id="cd05403">
    <property type="entry name" value="NT_KNTase_like"/>
    <property type="match status" value="1"/>
</dbReference>
<evidence type="ECO:0000313" key="2">
    <source>
        <dbReference type="EMBL" id="SIR43811.1"/>
    </source>
</evidence>
<evidence type="ECO:0000313" key="3">
    <source>
        <dbReference type="Proteomes" id="UP000186666"/>
    </source>
</evidence>
<feature type="domain" description="Polymerase nucleotidyl transferase" evidence="1">
    <location>
        <begin position="17"/>
        <end position="59"/>
    </location>
</feature>
<dbReference type="InterPro" id="IPR043519">
    <property type="entry name" value="NT_sf"/>
</dbReference>
<dbReference type="RefSeq" id="WP_068591865.1">
    <property type="nucleotide sequence ID" value="NZ_FTNK01000014.1"/>
</dbReference>
<organism evidence="2 3">
    <name type="scientific">Paenibacillus macquariensis</name>
    <dbReference type="NCBI Taxonomy" id="948756"/>
    <lineage>
        <taxon>Bacteria</taxon>
        <taxon>Bacillati</taxon>
        <taxon>Bacillota</taxon>
        <taxon>Bacilli</taxon>
        <taxon>Bacillales</taxon>
        <taxon>Paenibacillaceae</taxon>
        <taxon>Paenibacillus</taxon>
    </lineage>
</organism>
<gene>
    <name evidence="2" type="ORF">SAMN05421578_11412</name>
</gene>
<accession>A0ABY1K8Z2</accession>